<feature type="chain" id="PRO_5035795988" description="Non-specific lipid-transfer protein" evidence="7">
    <location>
        <begin position="27"/>
        <end position="123"/>
    </location>
</feature>
<evidence type="ECO:0000313" key="10">
    <source>
        <dbReference type="Proteomes" id="UP000806378"/>
    </source>
</evidence>
<dbReference type="Proteomes" id="UP000806378">
    <property type="component" value="Unassembled WGS sequence"/>
</dbReference>
<dbReference type="GO" id="GO:0008289">
    <property type="term" value="F:lipid binding"/>
    <property type="evidence" value="ECO:0007669"/>
    <property type="project" value="UniProtKB-KW"/>
</dbReference>
<proteinExistence type="inferred from homology"/>
<dbReference type="SMART" id="SM00499">
    <property type="entry name" value="AAI"/>
    <property type="match status" value="1"/>
</dbReference>
<evidence type="ECO:0000256" key="6">
    <source>
        <dbReference type="RuleBase" id="RU000628"/>
    </source>
</evidence>
<keyword evidence="5" id="KW-1015">Disulfide bond</keyword>
<evidence type="ECO:0000256" key="5">
    <source>
        <dbReference type="ARBA" id="ARBA00023157"/>
    </source>
</evidence>
<keyword evidence="3 6" id="KW-0813">Transport</keyword>
<keyword evidence="7" id="KW-0732">Signal</keyword>
<feature type="signal peptide" evidence="7">
    <location>
        <begin position="1"/>
        <end position="26"/>
    </location>
</feature>
<dbReference type="EMBL" id="MU090772">
    <property type="protein sequence ID" value="KAF7847478.1"/>
    <property type="molecule type" value="Genomic_DNA"/>
</dbReference>
<comment type="function">
    <text evidence="1 6">Plant non-specific lipid-transfer proteins transfer phospholipids as well as galactolipids across membranes. May play a role in wax or cutin deposition in the cell walls of expanding epidermal cells and certain secretory tissues.</text>
</comment>
<dbReference type="Gene3D" id="1.10.110.10">
    <property type="entry name" value="Plant lipid-transfer and hydrophobic proteins"/>
    <property type="match status" value="1"/>
</dbReference>
<dbReference type="Gramene" id="rna-gnl|WGS:JABURB|Cocit.L2918.1">
    <property type="protein sequence ID" value="cds-KAF7847478.1"/>
    <property type="gene ID" value="gene-BT93_L2918"/>
</dbReference>
<dbReference type="PRINTS" id="PR00382">
    <property type="entry name" value="LIPIDTRNSFER"/>
</dbReference>
<keyword evidence="4 6" id="KW-0446">Lipid-binding</keyword>
<dbReference type="AlphaFoldDB" id="A0A8T0CIF9"/>
<feature type="non-terminal residue" evidence="9">
    <location>
        <position position="123"/>
    </location>
</feature>
<reference evidence="9" key="1">
    <citation type="submission" date="2020-05" db="EMBL/GenBank/DDBJ databases">
        <title>WGS assembly of Corymbia citriodora subspecies variegata.</title>
        <authorList>
            <person name="Barry K."/>
            <person name="Hundley H."/>
            <person name="Shu S."/>
            <person name="Jenkins J."/>
            <person name="Grimwood J."/>
            <person name="Baten A."/>
        </authorList>
    </citation>
    <scope>NUCLEOTIDE SEQUENCE</scope>
    <source>
        <strain evidence="9">CV2-018</strain>
    </source>
</reference>
<dbReference type="SUPFAM" id="SSF47699">
    <property type="entry name" value="Bifunctional inhibitor/lipid-transfer protein/seed storage 2S albumin"/>
    <property type="match status" value="1"/>
</dbReference>
<feature type="domain" description="Bifunctional inhibitor/plant lipid transfer protein/seed storage helical" evidence="8">
    <location>
        <begin position="30"/>
        <end position="115"/>
    </location>
</feature>
<keyword evidence="10" id="KW-1185">Reference proteome</keyword>
<dbReference type="OrthoDB" id="1890443at2759"/>
<evidence type="ECO:0000259" key="8">
    <source>
        <dbReference type="SMART" id="SM00499"/>
    </source>
</evidence>
<evidence type="ECO:0000256" key="4">
    <source>
        <dbReference type="ARBA" id="ARBA00023121"/>
    </source>
</evidence>
<organism evidence="9 10">
    <name type="scientific">Corymbia citriodora subsp. variegata</name>
    <dbReference type="NCBI Taxonomy" id="360336"/>
    <lineage>
        <taxon>Eukaryota</taxon>
        <taxon>Viridiplantae</taxon>
        <taxon>Streptophyta</taxon>
        <taxon>Embryophyta</taxon>
        <taxon>Tracheophyta</taxon>
        <taxon>Spermatophyta</taxon>
        <taxon>Magnoliopsida</taxon>
        <taxon>eudicotyledons</taxon>
        <taxon>Gunneridae</taxon>
        <taxon>Pentapetalae</taxon>
        <taxon>rosids</taxon>
        <taxon>malvids</taxon>
        <taxon>Myrtales</taxon>
        <taxon>Myrtaceae</taxon>
        <taxon>Myrtoideae</taxon>
        <taxon>Eucalypteae</taxon>
        <taxon>Corymbia</taxon>
    </lineage>
</organism>
<comment type="caution">
    <text evidence="9">The sequence shown here is derived from an EMBL/GenBank/DDBJ whole genome shotgun (WGS) entry which is preliminary data.</text>
</comment>
<dbReference type="InterPro" id="IPR000528">
    <property type="entry name" value="Plant_nsLTP"/>
</dbReference>
<dbReference type="CDD" id="cd01960">
    <property type="entry name" value="nsLTP1"/>
    <property type="match status" value="1"/>
</dbReference>
<comment type="similarity">
    <text evidence="2 6">Belongs to the plant LTP family.</text>
</comment>
<dbReference type="FunFam" id="1.10.110.10:FF:000002">
    <property type="entry name" value="Non-specific lipid-transfer protein"/>
    <property type="match status" value="1"/>
</dbReference>
<name>A0A8T0CIF9_CORYI</name>
<dbReference type="GO" id="GO:0006869">
    <property type="term" value="P:lipid transport"/>
    <property type="evidence" value="ECO:0007669"/>
    <property type="project" value="InterPro"/>
</dbReference>
<dbReference type="Pfam" id="PF00234">
    <property type="entry name" value="Tryp_alpha_amyl"/>
    <property type="match status" value="1"/>
</dbReference>
<dbReference type="PANTHER" id="PTHR33076">
    <property type="entry name" value="NON-SPECIFIC LIPID-TRANSFER PROTEIN 2-RELATED"/>
    <property type="match status" value="1"/>
</dbReference>
<dbReference type="InterPro" id="IPR016140">
    <property type="entry name" value="Bifunc_inhib/LTP/seed_store"/>
</dbReference>
<gene>
    <name evidence="9" type="ORF">BT93_L2918</name>
</gene>
<dbReference type="PROSITE" id="PS00597">
    <property type="entry name" value="PLANT_LTP"/>
    <property type="match status" value="1"/>
</dbReference>
<accession>A0A8T0CIF9</accession>
<evidence type="ECO:0000256" key="2">
    <source>
        <dbReference type="ARBA" id="ARBA00009748"/>
    </source>
</evidence>
<evidence type="ECO:0000256" key="3">
    <source>
        <dbReference type="ARBA" id="ARBA00022448"/>
    </source>
</evidence>
<sequence length="123" mass="12411">MASSGFSKLVCVALLCMVAAASVAEAAVTCGQVASNLAPCITYARSGRGPVPPGCCSGIRSLNSAARTTPDRQTTCKCLKSAAGSISGINYGVVAAIPGKCGVNIPYKISPSTNCNRLKLLTQ</sequence>
<evidence type="ECO:0000256" key="7">
    <source>
        <dbReference type="SAM" id="SignalP"/>
    </source>
</evidence>
<evidence type="ECO:0000256" key="1">
    <source>
        <dbReference type="ARBA" id="ARBA00003211"/>
    </source>
</evidence>
<protein>
    <recommendedName>
        <fullName evidence="6">Non-specific lipid-transfer protein</fullName>
    </recommendedName>
</protein>
<dbReference type="InterPro" id="IPR036312">
    <property type="entry name" value="Bifun_inhib/LTP/seed_sf"/>
</dbReference>
<evidence type="ECO:0000313" key="9">
    <source>
        <dbReference type="EMBL" id="KAF7847478.1"/>
    </source>
</evidence>